<accession>A0A837G1I8</accession>
<gene>
    <name evidence="5" type="ORF">TW71_21920</name>
</gene>
<dbReference type="InterPro" id="IPR050090">
    <property type="entry name" value="Tyrosine_recombinase_XerCD"/>
</dbReference>
<dbReference type="InterPro" id="IPR044068">
    <property type="entry name" value="CB"/>
</dbReference>
<evidence type="ECO:0000313" key="5">
    <source>
        <dbReference type="EMBL" id="KJY67657.1"/>
    </source>
</evidence>
<dbReference type="EMBL" id="JXXR01000026">
    <property type="protein sequence ID" value="KJY67657.1"/>
    <property type="molecule type" value="Genomic_DNA"/>
</dbReference>
<dbReference type="InterPro" id="IPR013762">
    <property type="entry name" value="Integrase-like_cat_sf"/>
</dbReference>
<comment type="caution">
    <text evidence="5">The sequence shown here is derived from an EMBL/GenBank/DDBJ whole genome shotgun (WGS) entry which is preliminary data.</text>
</comment>
<reference evidence="5" key="1">
    <citation type="journal article" date="2015" name="BMC Genomics">
        <title>Genome mining reveals unlocked bioactive potential of marine Gram-negative bacteria.</title>
        <authorList>
            <person name="Machado H."/>
            <person name="Sonnenschein E.C."/>
            <person name="Melchiorsen J."/>
            <person name="Gram L."/>
        </authorList>
    </citation>
    <scope>NUCLEOTIDE SEQUENCE</scope>
    <source>
        <strain evidence="5">S2052</strain>
    </source>
</reference>
<proteinExistence type="inferred from homology"/>
<dbReference type="PROSITE" id="PS51898">
    <property type="entry name" value="TYR_RECOMBINASE"/>
    <property type="match status" value="1"/>
</dbReference>
<dbReference type="GO" id="GO:0015074">
    <property type="term" value="P:DNA integration"/>
    <property type="evidence" value="ECO:0007669"/>
    <property type="project" value="UniProtKB-KW"/>
</dbReference>
<name>A0A837G1I8_9VIBR</name>
<dbReference type="GO" id="GO:0006310">
    <property type="term" value="P:DNA recombination"/>
    <property type="evidence" value="ECO:0007669"/>
    <property type="project" value="UniProtKB-KW"/>
</dbReference>
<keyword evidence="2" id="KW-0229">DNA integration</keyword>
<dbReference type="Pfam" id="PF00589">
    <property type="entry name" value="Phage_integrase"/>
    <property type="match status" value="1"/>
</dbReference>
<evidence type="ECO:0000256" key="3">
    <source>
        <dbReference type="ARBA" id="ARBA00023125"/>
    </source>
</evidence>
<keyword evidence="3" id="KW-0238">DNA-binding</keyword>
<comment type="similarity">
    <text evidence="1">Belongs to the 'phage' integrase family.</text>
</comment>
<evidence type="ECO:0000256" key="4">
    <source>
        <dbReference type="ARBA" id="ARBA00023172"/>
    </source>
</evidence>
<dbReference type="InterPro" id="IPR002104">
    <property type="entry name" value="Integrase_catalytic"/>
</dbReference>
<evidence type="ECO:0000256" key="2">
    <source>
        <dbReference type="ARBA" id="ARBA00022908"/>
    </source>
</evidence>
<dbReference type="AlphaFoldDB" id="A0A837G1I8"/>
<dbReference type="PROSITE" id="PS51900">
    <property type="entry name" value="CB"/>
    <property type="match status" value="1"/>
</dbReference>
<keyword evidence="4" id="KW-0233">DNA recombination</keyword>
<dbReference type="SUPFAM" id="SSF47823">
    <property type="entry name" value="lambda integrase-like, N-terminal domain"/>
    <property type="match status" value="1"/>
</dbReference>
<organism evidence="5">
    <name type="scientific">Vibrio coralliilyticus</name>
    <dbReference type="NCBI Taxonomy" id="190893"/>
    <lineage>
        <taxon>Bacteria</taxon>
        <taxon>Pseudomonadati</taxon>
        <taxon>Pseudomonadota</taxon>
        <taxon>Gammaproteobacteria</taxon>
        <taxon>Vibrionales</taxon>
        <taxon>Vibrionaceae</taxon>
        <taxon>Vibrio</taxon>
    </lineage>
</organism>
<dbReference type="InterPro" id="IPR011010">
    <property type="entry name" value="DNA_brk_join_enz"/>
</dbReference>
<protein>
    <submittedName>
        <fullName evidence="5">Integrase</fullName>
    </submittedName>
</protein>
<dbReference type="PANTHER" id="PTHR30349">
    <property type="entry name" value="PHAGE INTEGRASE-RELATED"/>
    <property type="match status" value="1"/>
</dbReference>
<dbReference type="InterPro" id="IPR010998">
    <property type="entry name" value="Integrase_recombinase_N"/>
</dbReference>
<dbReference type="Gene3D" id="1.10.150.130">
    <property type="match status" value="1"/>
</dbReference>
<dbReference type="RefSeq" id="WP_045987255.1">
    <property type="nucleotide sequence ID" value="NZ_CP063052.1"/>
</dbReference>
<sequence length="318" mass="36279">MKKNIRAITDLDTRNRFIQQFTQCVSIDTVNSLTNGQYSNNSLLALTKDWNLFLEYCQKKSVTALPASTAAVRLFLERESRQRKYSTLRRYTVTVSLVHRVLGMSDPTAHSSVQQSLAALRIEKSGDAHPTVPFERKHLEALTEKLDNNPSLKVVRDLAIYHLMFECMLKRSELKNMSPADIEKNNDGFIVHIGTSSYPLSQHSQKYLLRWLSKLPAQNPYLFSAIDKHGNIGVEPLNDSSIYRILRAASDKLKLNVKFSGQSLRVGAVKELSRNGVKAIDIQHYGRWLSPAMPYQYLGNKVTAEAEMMVFKRFKPWD</sequence>
<dbReference type="PANTHER" id="PTHR30349:SF41">
    <property type="entry name" value="INTEGRASE_RECOMBINASE PROTEIN MJ0367-RELATED"/>
    <property type="match status" value="1"/>
</dbReference>
<dbReference type="GO" id="GO:0003677">
    <property type="term" value="F:DNA binding"/>
    <property type="evidence" value="ECO:0007669"/>
    <property type="project" value="UniProtKB-UniRule"/>
</dbReference>
<dbReference type="SUPFAM" id="SSF56349">
    <property type="entry name" value="DNA breaking-rejoining enzymes"/>
    <property type="match status" value="1"/>
</dbReference>
<dbReference type="Gene3D" id="1.10.443.10">
    <property type="entry name" value="Intergrase catalytic core"/>
    <property type="match status" value="1"/>
</dbReference>
<evidence type="ECO:0000256" key="1">
    <source>
        <dbReference type="ARBA" id="ARBA00008857"/>
    </source>
</evidence>